<protein>
    <submittedName>
        <fullName evidence="1">Uncharacterized protein</fullName>
    </submittedName>
</protein>
<comment type="caution">
    <text evidence="1">The sequence shown here is derived from an EMBL/GenBank/DDBJ whole genome shotgun (WGS) entry which is preliminary data.</text>
</comment>
<gene>
    <name evidence="1" type="ORF">VNO80_05278</name>
</gene>
<evidence type="ECO:0000313" key="2">
    <source>
        <dbReference type="Proteomes" id="UP001374584"/>
    </source>
</evidence>
<dbReference type="EMBL" id="JAYMYR010000003">
    <property type="protein sequence ID" value="KAK7371911.1"/>
    <property type="molecule type" value="Genomic_DNA"/>
</dbReference>
<dbReference type="AlphaFoldDB" id="A0AAN9NFA1"/>
<keyword evidence="2" id="KW-1185">Reference proteome</keyword>
<name>A0AAN9NFA1_PHACN</name>
<evidence type="ECO:0000313" key="1">
    <source>
        <dbReference type="EMBL" id="KAK7371911.1"/>
    </source>
</evidence>
<dbReference type="Proteomes" id="UP001374584">
    <property type="component" value="Unassembled WGS sequence"/>
</dbReference>
<reference evidence="1 2" key="1">
    <citation type="submission" date="2024-01" db="EMBL/GenBank/DDBJ databases">
        <title>The genomes of 5 underutilized Papilionoideae crops provide insights into root nodulation and disease resistanc.</title>
        <authorList>
            <person name="Jiang F."/>
        </authorList>
    </citation>
    <scope>NUCLEOTIDE SEQUENCE [LARGE SCALE GENOMIC DNA]</scope>
    <source>
        <strain evidence="1">JINMINGXINNONG_FW02</strain>
        <tissue evidence="1">Leaves</tissue>
    </source>
</reference>
<proteinExistence type="predicted"/>
<accession>A0AAN9NFA1</accession>
<sequence>MSTTCHGNYYPLCSAQKSQVRTTKPFRAYIIETRTMVPHINLKHQNRKTGPHDGVLEPKMSSSFPLYNSIFRMLLLPLLDLYTLTVPRLGTVEGFIGGWRDCDEISHLMLTEEREHNPRMVKGVFAFVGSVLSLPLSSSHSHAFAF</sequence>
<organism evidence="1 2">
    <name type="scientific">Phaseolus coccineus</name>
    <name type="common">Scarlet runner bean</name>
    <name type="synonym">Phaseolus multiflorus</name>
    <dbReference type="NCBI Taxonomy" id="3886"/>
    <lineage>
        <taxon>Eukaryota</taxon>
        <taxon>Viridiplantae</taxon>
        <taxon>Streptophyta</taxon>
        <taxon>Embryophyta</taxon>
        <taxon>Tracheophyta</taxon>
        <taxon>Spermatophyta</taxon>
        <taxon>Magnoliopsida</taxon>
        <taxon>eudicotyledons</taxon>
        <taxon>Gunneridae</taxon>
        <taxon>Pentapetalae</taxon>
        <taxon>rosids</taxon>
        <taxon>fabids</taxon>
        <taxon>Fabales</taxon>
        <taxon>Fabaceae</taxon>
        <taxon>Papilionoideae</taxon>
        <taxon>50 kb inversion clade</taxon>
        <taxon>NPAAA clade</taxon>
        <taxon>indigoferoid/millettioid clade</taxon>
        <taxon>Phaseoleae</taxon>
        <taxon>Phaseolus</taxon>
    </lineage>
</organism>